<dbReference type="PROSITE" id="PS00675">
    <property type="entry name" value="SIGMA54_INTERACT_1"/>
    <property type="match status" value="1"/>
</dbReference>
<dbReference type="InterPro" id="IPR002078">
    <property type="entry name" value="Sigma_54_int"/>
</dbReference>
<evidence type="ECO:0000313" key="7">
    <source>
        <dbReference type="EMBL" id="QVL16470.1"/>
    </source>
</evidence>
<dbReference type="SMART" id="SM00382">
    <property type="entry name" value="AAA"/>
    <property type="match status" value="1"/>
</dbReference>
<dbReference type="RefSeq" id="WP_043861458.1">
    <property type="nucleotide sequence ID" value="NZ_BQHH01000019.1"/>
</dbReference>
<dbReference type="Pfam" id="PF20161">
    <property type="entry name" value="VpsR"/>
    <property type="match status" value="1"/>
</dbReference>
<dbReference type="Gene3D" id="1.10.8.60">
    <property type="match status" value="1"/>
</dbReference>
<dbReference type="GeneID" id="87481286"/>
<name>A0ABX8DM59_9PSED</name>
<accession>A0ABX8DM59</accession>
<dbReference type="SUPFAM" id="SSF52540">
    <property type="entry name" value="P-loop containing nucleoside triphosphate hydrolases"/>
    <property type="match status" value="1"/>
</dbReference>
<dbReference type="InterPro" id="IPR027417">
    <property type="entry name" value="P-loop_NTPase"/>
</dbReference>
<gene>
    <name evidence="7" type="ORF">KH389_13580</name>
</gene>
<feature type="domain" description="Sigma-54 factor interaction" evidence="6">
    <location>
        <begin position="138"/>
        <end position="367"/>
    </location>
</feature>
<dbReference type="Gene3D" id="1.10.10.60">
    <property type="entry name" value="Homeodomain-like"/>
    <property type="match status" value="1"/>
</dbReference>
<dbReference type="Proteomes" id="UP000678154">
    <property type="component" value="Chromosome"/>
</dbReference>
<dbReference type="PROSITE" id="PS00676">
    <property type="entry name" value="SIGMA54_INTERACT_2"/>
    <property type="match status" value="1"/>
</dbReference>
<keyword evidence="3" id="KW-0805">Transcription regulation</keyword>
<dbReference type="InterPro" id="IPR045343">
    <property type="entry name" value="VpsR"/>
</dbReference>
<sequence length="441" mass="49568">MLEPVPNRRLLIVDPCDDCHRLLPGLRSVGWDVRTCTLATALEHPCDVGLLRLHASHLQHPDAVKDLISRSGTEWIAVLSAEELRAQNVGDFVCEWFFDFHTLPFDVSRVQVTLGRAFGMARLRGKGNLHVDEPEHELLGDSRPIRELRKLLSKLAPTESPVLIRGESGTGKELVARTLHRQSQRHDKPFVAINCGAIPEHLIQSELFGHEKGAFTGAHQRKVGRIEAANGGTLFLDEIGDLPLELQANLLRFLQEKHIERVGGSQPIAVDVRVLAATHVDLESAITSGRFREDLYYRLNVLQVVTAPLRDRHGDLSMLASHFSRFYSQETGRRPRTFSEDALMAMGKHDWPGNVRELANRVRRGLVLAEGRQIEAQDLGLQGAQVEMTPMGTLEDYKHRAERQALCDVLNRHSDNLSIAAKVLGVSRPTFYRLLHKHQIR</sequence>
<evidence type="ECO:0000259" key="6">
    <source>
        <dbReference type="PROSITE" id="PS50045"/>
    </source>
</evidence>
<dbReference type="InterPro" id="IPR025662">
    <property type="entry name" value="Sigma_54_int_dom_ATP-bd_1"/>
</dbReference>
<evidence type="ECO:0000313" key="8">
    <source>
        <dbReference type="Proteomes" id="UP000678154"/>
    </source>
</evidence>
<proteinExistence type="predicted"/>
<evidence type="ECO:0000256" key="5">
    <source>
        <dbReference type="ARBA" id="ARBA00023163"/>
    </source>
</evidence>
<dbReference type="PROSITE" id="PS50045">
    <property type="entry name" value="SIGMA54_INTERACT_4"/>
    <property type="match status" value="1"/>
</dbReference>
<evidence type="ECO:0000256" key="3">
    <source>
        <dbReference type="ARBA" id="ARBA00023015"/>
    </source>
</evidence>
<dbReference type="PROSITE" id="PS00688">
    <property type="entry name" value="SIGMA54_INTERACT_3"/>
    <property type="match status" value="1"/>
</dbReference>
<protein>
    <submittedName>
        <fullName evidence="7">Sigma-54-dependent Fis family transcriptional regulator</fullName>
    </submittedName>
</protein>
<keyword evidence="4" id="KW-0238">DNA-binding</keyword>
<dbReference type="EMBL" id="CP074676">
    <property type="protein sequence ID" value="QVL16470.1"/>
    <property type="molecule type" value="Genomic_DNA"/>
</dbReference>
<dbReference type="SUPFAM" id="SSF52172">
    <property type="entry name" value="CheY-like"/>
    <property type="match status" value="1"/>
</dbReference>
<dbReference type="Pfam" id="PF25601">
    <property type="entry name" value="AAA_lid_14"/>
    <property type="match status" value="1"/>
</dbReference>
<dbReference type="InterPro" id="IPR009057">
    <property type="entry name" value="Homeodomain-like_sf"/>
</dbReference>
<dbReference type="InterPro" id="IPR058031">
    <property type="entry name" value="AAA_lid_NorR"/>
</dbReference>
<dbReference type="SUPFAM" id="SSF46689">
    <property type="entry name" value="Homeodomain-like"/>
    <property type="match status" value="1"/>
</dbReference>
<organism evidence="7 8">
    <name type="scientific">Pseudomonas qingdaonensis</name>
    <dbReference type="NCBI Taxonomy" id="2056231"/>
    <lineage>
        <taxon>Bacteria</taxon>
        <taxon>Pseudomonadati</taxon>
        <taxon>Pseudomonadota</taxon>
        <taxon>Gammaproteobacteria</taxon>
        <taxon>Pseudomonadales</taxon>
        <taxon>Pseudomonadaceae</taxon>
        <taxon>Pseudomonas</taxon>
    </lineage>
</organism>
<dbReference type="PANTHER" id="PTHR32071:SF120">
    <property type="entry name" value="TRANSCRIPTIONAL REGULATOR-RELATED"/>
    <property type="match status" value="1"/>
</dbReference>
<evidence type="ECO:0000256" key="1">
    <source>
        <dbReference type="ARBA" id="ARBA00022741"/>
    </source>
</evidence>
<reference evidence="7 8" key="1">
    <citation type="journal article" date="2016" name="J. Hazard. Mater.">
        <title>A newly isolated Pseudomonas putida S-1 strain for batch-mode-propanethiol degradation and continuous treatment of propanethiol-containing waste gas.</title>
        <authorList>
            <person name="Chen D.Z."/>
            <person name="Sun Y.M."/>
            <person name="Han L.M."/>
            <person name="Chen J."/>
            <person name="Ye J.X."/>
            <person name="Chen J.M."/>
        </authorList>
    </citation>
    <scope>NUCLEOTIDE SEQUENCE [LARGE SCALE GENOMIC DNA]</scope>
    <source>
        <strain evidence="7 8">S-1</strain>
    </source>
</reference>
<keyword evidence="8" id="KW-1185">Reference proteome</keyword>
<dbReference type="Gene3D" id="3.40.50.300">
    <property type="entry name" value="P-loop containing nucleotide triphosphate hydrolases"/>
    <property type="match status" value="1"/>
</dbReference>
<keyword evidence="2" id="KW-0067">ATP-binding</keyword>
<dbReference type="InterPro" id="IPR003593">
    <property type="entry name" value="AAA+_ATPase"/>
</dbReference>
<dbReference type="PANTHER" id="PTHR32071">
    <property type="entry name" value="TRANSCRIPTIONAL REGULATORY PROTEIN"/>
    <property type="match status" value="1"/>
</dbReference>
<dbReference type="CDD" id="cd00009">
    <property type="entry name" value="AAA"/>
    <property type="match status" value="1"/>
</dbReference>
<dbReference type="InterPro" id="IPR025943">
    <property type="entry name" value="Sigma_54_int_dom_ATP-bd_2"/>
</dbReference>
<keyword evidence="1" id="KW-0547">Nucleotide-binding</keyword>
<evidence type="ECO:0000256" key="4">
    <source>
        <dbReference type="ARBA" id="ARBA00023125"/>
    </source>
</evidence>
<dbReference type="InterPro" id="IPR025944">
    <property type="entry name" value="Sigma_54_int_dom_CS"/>
</dbReference>
<evidence type="ECO:0000256" key="2">
    <source>
        <dbReference type="ARBA" id="ARBA00022840"/>
    </source>
</evidence>
<dbReference type="Pfam" id="PF00158">
    <property type="entry name" value="Sigma54_activat"/>
    <property type="match status" value="1"/>
</dbReference>
<keyword evidence="5" id="KW-0804">Transcription</keyword>
<dbReference type="InterPro" id="IPR011006">
    <property type="entry name" value="CheY-like_superfamily"/>
</dbReference>